<reference evidence="3" key="1">
    <citation type="submission" date="2016-10" db="EMBL/GenBank/DDBJ databases">
        <authorList>
            <person name="Varghese N."/>
            <person name="Submissions S."/>
        </authorList>
    </citation>
    <scope>NUCLEOTIDE SEQUENCE [LARGE SCALE GENOMIC DNA]</scope>
    <source>
        <strain evidence="3">CGMCC 1.7739</strain>
    </source>
</reference>
<evidence type="ECO:0000313" key="2">
    <source>
        <dbReference type="EMBL" id="SFH02977.1"/>
    </source>
</evidence>
<dbReference type="InterPro" id="IPR055951">
    <property type="entry name" value="DUF7529"/>
</dbReference>
<gene>
    <name evidence="2" type="ORF">SAMN04488063_3626</name>
</gene>
<protein>
    <submittedName>
        <fullName evidence="2">Uncharacterized protein</fullName>
    </submittedName>
</protein>
<feature type="region of interest" description="Disordered" evidence="1">
    <location>
        <begin position="149"/>
        <end position="172"/>
    </location>
</feature>
<dbReference type="STRING" id="553467.SAMN04488063_3626"/>
<feature type="region of interest" description="Disordered" evidence="1">
    <location>
        <begin position="1"/>
        <end position="20"/>
    </location>
</feature>
<dbReference type="Pfam" id="PF24373">
    <property type="entry name" value="DUF7529"/>
    <property type="match status" value="1"/>
</dbReference>
<accession>A0A1I2WQL4</accession>
<proteinExistence type="predicted"/>
<sequence length="172" mass="18623">MDDPTERPSGPDGTRAESGVTEFWDRVVGRAEDAATAYRDAGWDAVELHPGNATPVPAMGGEGAGDYGLSVLVPPDEFETVERLAGETTFDDADVRRVERGETVFVVAAFLAPESGDAVVVPTHYRRREAASMLDRALSAGEMRVLVRSPDDDPVVFRDDDVASWTPDRESE</sequence>
<dbReference type="OrthoDB" id="325206at2157"/>
<dbReference type="EMBL" id="FOOQ01000009">
    <property type="protein sequence ID" value="SFH02977.1"/>
    <property type="molecule type" value="Genomic_DNA"/>
</dbReference>
<dbReference type="AlphaFoldDB" id="A0A1I2WQL4"/>
<evidence type="ECO:0000313" key="3">
    <source>
        <dbReference type="Proteomes" id="UP000198876"/>
    </source>
</evidence>
<evidence type="ECO:0000256" key="1">
    <source>
        <dbReference type="SAM" id="MobiDB-lite"/>
    </source>
</evidence>
<keyword evidence="3" id="KW-1185">Reference proteome</keyword>
<dbReference type="RefSeq" id="WP_092893973.1">
    <property type="nucleotide sequence ID" value="NZ_FOOQ01000009.1"/>
</dbReference>
<dbReference type="Proteomes" id="UP000198876">
    <property type="component" value="Unassembled WGS sequence"/>
</dbReference>
<name>A0A1I2WQL4_9EURY</name>
<organism evidence="2 3">
    <name type="scientific">Halopelagius inordinatus</name>
    <dbReference type="NCBI Taxonomy" id="553467"/>
    <lineage>
        <taxon>Archaea</taxon>
        <taxon>Methanobacteriati</taxon>
        <taxon>Methanobacteriota</taxon>
        <taxon>Stenosarchaea group</taxon>
        <taxon>Halobacteria</taxon>
        <taxon>Halobacteriales</taxon>
        <taxon>Haloferacaceae</taxon>
    </lineage>
</organism>